<evidence type="ECO:0000256" key="1">
    <source>
        <dbReference type="SAM" id="MobiDB-lite"/>
    </source>
</evidence>
<evidence type="ECO:0008006" key="4">
    <source>
        <dbReference type="Google" id="ProtNLM"/>
    </source>
</evidence>
<gene>
    <name evidence="2" type="ORF">ACFSUT_20145</name>
</gene>
<feature type="region of interest" description="Disordered" evidence="1">
    <location>
        <begin position="94"/>
        <end position="126"/>
    </location>
</feature>
<comment type="caution">
    <text evidence="2">The sequence shown here is derived from an EMBL/GenBank/DDBJ whole genome shotgun (WGS) entry which is preliminary data.</text>
</comment>
<organism evidence="2 3">
    <name type="scientific">Amycolatopsis albidoflavus</name>
    <dbReference type="NCBI Taxonomy" id="102226"/>
    <lineage>
        <taxon>Bacteria</taxon>
        <taxon>Bacillati</taxon>
        <taxon>Actinomycetota</taxon>
        <taxon>Actinomycetes</taxon>
        <taxon>Pseudonocardiales</taxon>
        <taxon>Pseudonocardiaceae</taxon>
        <taxon>Amycolatopsis</taxon>
    </lineage>
</organism>
<dbReference type="Proteomes" id="UP001597542">
    <property type="component" value="Unassembled WGS sequence"/>
</dbReference>
<dbReference type="EMBL" id="JBHUKQ010000012">
    <property type="protein sequence ID" value="MFD2482613.1"/>
    <property type="molecule type" value="Genomic_DNA"/>
</dbReference>
<accession>A0ABW5I0E8</accession>
<feature type="compositionally biased region" description="Low complexity" evidence="1">
    <location>
        <begin position="94"/>
        <end position="114"/>
    </location>
</feature>
<reference evidence="3" key="1">
    <citation type="journal article" date="2019" name="Int. J. Syst. Evol. Microbiol.">
        <title>The Global Catalogue of Microorganisms (GCM) 10K type strain sequencing project: providing services to taxonomists for standard genome sequencing and annotation.</title>
        <authorList>
            <consortium name="The Broad Institute Genomics Platform"/>
            <consortium name="The Broad Institute Genome Sequencing Center for Infectious Disease"/>
            <person name="Wu L."/>
            <person name="Ma J."/>
        </authorList>
    </citation>
    <scope>NUCLEOTIDE SEQUENCE [LARGE SCALE GENOMIC DNA]</scope>
    <source>
        <strain evidence="3">CGMCC 4.7638</strain>
    </source>
</reference>
<evidence type="ECO:0000313" key="3">
    <source>
        <dbReference type="Proteomes" id="UP001597542"/>
    </source>
</evidence>
<sequence>MPTRVLPDANVLHARTLRDWLLLLKDTGNASMFHVFYTEDILAETIQSIRRRNPGLTGTEITKIRDAIAGSMDGRIDDYPSGQDAVVLADPFSLSESPSAAARSRSTSSASYPAKTSAGKRVSRSS</sequence>
<protein>
    <recommendedName>
        <fullName evidence="4">PIN domain-containing protein</fullName>
    </recommendedName>
</protein>
<name>A0ABW5I0E8_9PSEU</name>
<dbReference type="RefSeq" id="WP_344265463.1">
    <property type="nucleotide sequence ID" value="NZ_BAAAHV010000003.1"/>
</dbReference>
<proteinExistence type="predicted"/>
<keyword evidence="3" id="KW-1185">Reference proteome</keyword>
<evidence type="ECO:0000313" key="2">
    <source>
        <dbReference type="EMBL" id="MFD2482613.1"/>
    </source>
</evidence>